<evidence type="ECO:0000256" key="1">
    <source>
        <dbReference type="SAM" id="SignalP"/>
    </source>
</evidence>
<evidence type="ECO:0000313" key="3">
    <source>
        <dbReference type="Proteomes" id="UP000030748"/>
    </source>
</evidence>
<dbReference type="eggNOG" id="ENOG502QR90">
    <property type="taxonomic scope" value="Eukaryota"/>
</dbReference>
<dbReference type="OMA" id="MTSMTEY"/>
<dbReference type="InterPro" id="IPR009646">
    <property type="entry name" value="Root_cap"/>
</dbReference>
<name>A0A022R1T3_ERYGU</name>
<keyword evidence="3" id="KW-1185">Reference proteome</keyword>
<gene>
    <name evidence="2" type="ORF">MIMGU_mgv1a010282mg</name>
</gene>
<evidence type="ECO:0008006" key="4">
    <source>
        <dbReference type="Google" id="ProtNLM"/>
    </source>
</evidence>
<organism evidence="2 3">
    <name type="scientific">Erythranthe guttata</name>
    <name type="common">Yellow monkey flower</name>
    <name type="synonym">Mimulus guttatus</name>
    <dbReference type="NCBI Taxonomy" id="4155"/>
    <lineage>
        <taxon>Eukaryota</taxon>
        <taxon>Viridiplantae</taxon>
        <taxon>Streptophyta</taxon>
        <taxon>Embryophyta</taxon>
        <taxon>Tracheophyta</taxon>
        <taxon>Spermatophyta</taxon>
        <taxon>Magnoliopsida</taxon>
        <taxon>eudicotyledons</taxon>
        <taxon>Gunneridae</taxon>
        <taxon>Pentapetalae</taxon>
        <taxon>asterids</taxon>
        <taxon>lamiids</taxon>
        <taxon>Lamiales</taxon>
        <taxon>Phrymaceae</taxon>
        <taxon>Erythranthe</taxon>
    </lineage>
</organism>
<sequence length="317" mass="35129">MMKFLSLLMIVVICACIVLPQISAQKLQDKVTCSSRKSRCFLRSISCPKQCPFTTPKDPKAKSCYINCNSPICKAECRHRKPSCKGIGAACYDPRFIGADGVVFYFHGKRDEHFALVSDTNLQINARFIGHRPAGRAHDYTWIQALGLLFGPHKVSVEATKASTWDNKVDHLKFSFNGTEILDSATSSWKSLDGDVTVERISSANSAIITVYGLVEIGVNVVPITKEDDRVHNYQIPFDVDCFAHLEVQFRLLDLSADVDGVLGRTYRPDYENRAGLGVAMPVVGGYDKYKTTSLFADDCKKCVFSSKNDGDDKGSM</sequence>
<dbReference type="STRING" id="4155.A0A022R1T3"/>
<dbReference type="OrthoDB" id="2012063at2759"/>
<feature type="signal peptide" evidence="1">
    <location>
        <begin position="1"/>
        <end position="24"/>
    </location>
</feature>
<dbReference type="KEGG" id="egt:105961923"/>
<protein>
    <recommendedName>
        <fullName evidence="4">Late embryogenesis abundant protein LEA-2 subgroup domain-containing protein</fullName>
    </recommendedName>
</protein>
<proteinExistence type="predicted"/>
<dbReference type="AlphaFoldDB" id="A0A022R1T3"/>
<dbReference type="Pfam" id="PF06830">
    <property type="entry name" value="Root_cap"/>
    <property type="match status" value="1"/>
</dbReference>
<dbReference type="EMBL" id="KI630752">
    <property type="protein sequence ID" value="EYU33553.1"/>
    <property type="molecule type" value="Genomic_DNA"/>
</dbReference>
<accession>A0A022R1T3</accession>
<dbReference type="Proteomes" id="UP000030748">
    <property type="component" value="Unassembled WGS sequence"/>
</dbReference>
<evidence type="ECO:0000313" key="2">
    <source>
        <dbReference type="EMBL" id="EYU33553.1"/>
    </source>
</evidence>
<feature type="chain" id="PRO_5001504436" description="Late embryogenesis abundant protein LEA-2 subgroup domain-containing protein" evidence="1">
    <location>
        <begin position="25"/>
        <end position="317"/>
    </location>
</feature>
<dbReference type="PANTHER" id="PTHR31656">
    <property type="entry name" value="ROOT CAP DOMAIN-CONTAINING PROTEIN"/>
    <property type="match status" value="1"/>
</dbReference>
<keyword evidence="1" id="KW-0732">Signal</keyword>
<dbReference type="PhylomeDB" id="A0A022R1T3"/>
<dbReference type="PROSITE" id="PS51257">
    <property type="entry name" value="PROKAR_LIPOPROTEIN"/>
    <property type="match status" value="1"/>
</dbReference>
<reference evidence="2 3" key="1">
    <citation type="journal article" date="2013" name="Proc. Natl. Acad. Sci. U.S.A.">
        <title>Fine-scale variation in meiotic recombination in Mimulus inferred from population shotgun sequencing.</title>
        <authorList>
            <person name="Hellsten U."/>
            <person name="Wright K.M."/>
            <person name="Jenkins J."/>
            <person name="Shu S."/>
            <person name="Yuan Y."/>
            <person name="Wessler S.R."/>
            <person name="Schmutz J."/>
            <person name="Willis J.H."/>
            <person name="Rokhsar D.S."/>
        </authorList>
    </citation>
    <scope>NUCLEOTIDE SEQUENCE [LARGE SCALE GENOMIC DNA]</scope>
    <source>
        <strain evidence="3">cv. DUN x IM62</strain>
    </source>
</reference>